<dbReference type="SUPFAM" id="SSF55816">
    <property type="entry name" value="5'-nucleotidase (syn. UDP-sugar hydrolase), C-terminal domain"/>
    <property type="match status" value="1"/>
</dbReference>
<dbReference type="VEuPathDB" id="FungiDB:ACJ73_00782"/>
<feature type="domain" description="5'-Nucleotidase C-terminal" evidence="6">
    <location>
        <begin position="309"/>
        <end position="462"/>
    </location>
</feature>
<keyword evidence="3" id="KW-0378">Hydrolase</keyword>
<reference evidence="7 8" key="1">
    <citation type="submission" date="2015-08" db="EMBL/GenBank/DDBJ databases">
        <title>Emmonsia species relationships and genome sequence.</title>
        <authorList>
            <person name="Cuomo C.A."/>
            <person name="Schwartz I.S."/>
            <person name="Kenyon C."/>
            <person name="De Hoog G.S."/>
            <person name="Govender N.P."/>
            <person name="Botha A."/>
            <person name="Moreno L."/>
            <person name="De Vries M."/>
            <person name="Munoz J.F."/>
            <person name="Stielow J.B."/>
        </authorList>
    </citation>
    <scope>NUCLEOTIDE SEQUENCE [LARGE SCALE GENOMIC DNA]</scope>
    <source>
        <strain evidence="7 8">EI222</strain>
    </source>
</reference>
<dbReference type="PRINTS" id="PR01607">
    <property type="entry name" value="APYRASEFAMLY"/>
</dbReference>
<evidence type="ECO:0008006" key="9">
    <source>
        <dbReference type="Google" id="ProtNLM"/>
    </source>
</evidence>
<feature type="region of interest" description="Disordered" evidence="4">
    <location>
        <begin position="525"/>
        <end position="616"/>
    </location>
</feature>
<dbReference type="GO" id="GO:0016787">
    <property type="term" value="F:hydrolase activity"/>
    <property type="evidence" value="ECO:0007669"/>
    <property type="project" value="UniProtKB-KW"/>
</dbReference>
<keyword evidence="3" id="KW-0547">Nucleotide-binding</keyword>
<evidence type="ECO:0000313" key="7">
    <source>
        <dbReference type="EMBL" id="OJD27810.1"/>
    </source>
</evidence>
<dbReference type="PANTHER" id="PTHR11575">
    <property type="entry name" value="5'-NUCLEOTIDASE-RELATED"/>
    <property type="match status" value="1"/>
</dbReference>
<sequence>MSPTEAAGLSTSYDCGRTGTPDLRLLHFNDVYHVEAGSAEPIGGTPRFQTLINYYRNHPKFAGQPPLLTFFSGDAFNPSLESSVTKGRHMVPFLNQAGTDVACVGNHDLDFGVEQFEHLRDQCKFPWLLANVLDPALGEGVPLANCPKTHMLESNGIKVGVIGLGEREWLDTVNALPPIIYKSASATANELVPCLRAQGADFIVAVTHQREPNDNKLATKTPTGLIDIILGGHDHFYEHSIVKSTHVLRSGTDFKQLSYIEVWRKTDGSGWDFSITRRDVVRAIPEDPATVELVVKLTSALKAKLQKPVGYTANPLDARFTTVRRKESNIGNFVCDLMRFHHHAACAMMASGTIRGDQIYPPGPLRVKDILNCFPFEDPVVVLRVKGRALRAALENGVSELPALEGRFPQVSNIQYGYALSAPPGSRIAFVKVGGEDLEDDRLYTLATRGYMARGKDGYTALLAESEGGEAEEIISEENGVLISTILRQYFLSLKVLGKWNRLGPSLHRHWDSVNERWHGPGWMEATSPLASPEEQPKRPIPIPIVGGKETPEKLSSSFHYESANPRHKHQPADQFSRGDQPDGYDSGSKTGSTTSESESAMDSESDSEPEILIRPRTYVTTTARSVEDADHREAVARHFVRKWREKVGLDSDKVQPVDDATNGFSPAWTRAIAPVLEGRIVQIDKKKA</sequence>
<dbReference type="InterPro" id="IPR036907">
    <property type="entry name" value="5'-Nucleotdase_C_sf"/>
</dbReference>
<evidence type="ECO:0000259" key="6">
    <source>
        <dbReference type="Pfam" id="PF02872"/>
    </source>
</evidence>
<dbReference type="InterPro" id="IPR029052">
    <property type="entry name" value="Metallo-depent_PP-like"/>
</dbReference>
<dbReference type="PANTHER" id="PTHR11575:SF48">
    <property type="entry name" value="5'-NUCLEOTIDASE"/>
    <property type="match status" value="1"/>
</dbReference>
<name>A0A1J9QI88_9EURO</name>
<evidence type="ECO:0000313" key="8">
    <source>
        <dbReference type="Proteomes" id="UP000242791"/>
    </source>
</evidence>
<evidence type="ECO:0000256" key="4">
    <source>
        <dbReference type="SAM" id="MobiDB-lite"/>
    </source>
</evidence>
<dbReference type="Proteomes" id="UP000242791">
    <property type="component" value="Unassembled WGS sequence"/>
</dbReference>
<feature type="domain" description="Calcineurin-like phosphoesterase" evidence="5">
    <location>
        <begin position="23"/>
        <end position="236"/>
    </location>
</feature>
<comment type="caution">
    <text evidence="7">The sequence shown here is derived from an EMBL/GenBank/DDBJ whole genome shotgun (WGS) entry which is preliminary data.</text>
</comment>
<gene>
    <name evidence="7" type="ORF">ACJ73_00782</name>
</gene>
<keyword evidence="2" id="KW-0732">Signal</keyword>
<protein>
    <recommendedName>
        <fullName evidence="9">5'-Nucleotidase C-terminal domain-containing protein</fullName>
    </recommendedName>
</protein>
<dbReference type="SUPFAM" id="SSF56300">
    <property type="entry name" value="Metallo-dependent phosphatases"/>
    <property type="match status" value="1"/>
</dbReference>
<dbReference type="Gene3D" id="3.60.21.10">
    <property type="match status" value="1"/>
</dbReference>
<feature type="compositionally biased region" description="Acidic residues" evidence="4">
    <location>
        <begin position="600"/>
        <end position="610"/>
    </location>
</feature>
<dbReference type="OrthoDB" id="10252235at2759"/>
<evidence type="ECO:0000256" key="2">
    <source>
        <dbReference type="ARBA" id="ARBA00022729"/>
    </source>
</evidence>
<dbReference type="Pfam" id="PF02872">
    <property type="entry name" value="5_nucleotid_C"/>
    <property type="match status" value="1"/>
</dbReference>
<dbReference type="Gene3D" id="3.90.780.10">
    <property type="entry name" value="5'-Nucleotidase, C-terminal domain"/>
    <property type="match status" value="1"/>
</dbReference>
<evidence type="ECO:0000259" key="5">
    <source>
        <dbReference type="Pfam" id="PF00149"/>
    </source>
</evidence>
<organism evidence="7 8">
    <name type="scientific">Blastomyces percursus</name>
    <dbReference type="NCBI Taxonomy" id="1658174"/>
    <lineage>
        <taxon>Eukaryota</taxon>
        <taxon>Fungi</taxon>
        <taxon>Dikarya</taxon>
        <taxon>Ascomycota</taxon>
        <taxon>Pezizomycotina</taxon>
        <taxon>Eurotiomycetes</taxon>
        <taxon>Eurotiomycetidae</taxon>
        <taxon>Onygenales</taxon>
        <taxon>Ajellomycetaceae</taxon>
        <taxon>Blastomyces</taxon>
    </lineage>
</organism>
<keyword evidence="8" id="KW-1185">Reference proteome</keyword>
<dbReference type="InterPro" id="IPR006179">
    <property type="entry name" value="5_nucleotidase/apyrase"/>
</dbReference>
<feature type="compositionally biased region" description="Low complexity" evidence="4">
    <location>
        <begin position="587"/>
        <end position="599"/>
    </location>
</feature>
<dbReference type="GO" id="GO:0000166">
    <property type="term" value="F:nucleotide binding"/>
    <property type="evidence" value="ECO:0007669"/>
    <property type="project" value="UniProtKB-KW"/>
</dbReference>
<dbReference type="GO" id="GO:0009166">
    <property type="term" value="P:nucleotide catabolic process"/>
    <property type="evidence" value="ECO:0007669"/>
    <property type="project" value="InterPro"/>
</dbReference>
<evidence type="ECO:0000256" key="1">
    <source>
        <dbReference type="ARBA" id="ARBA00006654"/>
    </source>
</evidence>
<dbReference type="Pfam" id="PF00149">
    <property type="entry name" value="Metallophos"/>
    <property type="match status" value="1"/>
</dbReference>
<dbReference type="STRING" id="1658174.A0A1J9QI88"/>
<evidence type="ECO:0000256" key="3">
    <source>
        <dbReference type="RuleBase" id="RU362119"/>
    </source>
</evidence>
<dbReference type="CDD" id="cd07406">
    <property type="entry name" value="MPP_CG11883_N"/>
    <property type="match status" value="1"/>
</dbReference>
<proteinExistence type="inferred from homology"/>
<dbReference type="InterPro" id="IPR008334">
    <property type="entry name" value="5'-Nucleotdase_C"/>
</dbReference>
<dbReference type="EMBL" id="LGTZ01000061">
    <property type="protein sequence ID" value="OJD27810.1"/>
    <property type="molecule type" value="Genomic_DNA"/>
</dbReference>
<comment type="similarity">
    <text evidence="1 3">Belongs to the 5'-nucleotidase family.</text>
</comment>
<dbReference type="InterPro" id="IPR041821">
    <property type="entry name" value="CG11883_N"/>
</dbReference>
<dbReference type="InterPro" id="IPR004843">
    <property type="entry name" value="Calcineurin-like_PHP"/>
</dbReference>
<dbReference type="AlphaFoldDB" id="A0A1J9QI88"/>
<accession>A0A1J9QI88</accession>